<proteinExistence type="inferred from homology"/>
<feature type="transmembrane region" description="Helical" evidence="5">
    <location>
        <begin position="141"/>
        <end position="159"/>
    </location>
</feature>
<dbReference type="InterPro" id="IPR004895">
    <property type="entry name" value="Prenylated_rab_accept_PRA1"/>
</dbReference>
<dbReference type="Proteomes" id="UP000030665">
    <property type="component" value="Unassembled WGS sequence"/>
</dbReference>
<evidence type="ECO:0000256" key="2">
    <source>
        <dbReference type="ARBA" id="ARBA00022692"/>
    </source>
</evidence>
<evidence type="ECO:0000256" key="3">
    <source>
        <dbReference type="ARBA" id="ARBA00022989"/>
    </source>
</evidence>
<reference evidence="6" key="1">
    <citation type="submission" date="2014-01" db="EMBL/GenBank/DDBJ databases">
        <authorList>
            <person name="Aslett M."/>
        </authorList>
    </citation>
    <scope>NUCLEOTIDE SEQUENCE</scope>
</reference>
<evidence type="ECO:0000313" key="7">
    <source>
        <dbReference type="Proteomes" id="UP000030665"/>
    </source>
</evidence>
<keyword evidence="4 5" id="KW-0472">Membrane</keyword>
<evidence type="ECO:0000256" key="1">
    <source>
        <dbReference type="ARBA" id="ARBA00004141"/>
    </source>
</evidence>
<evidence type="ECO:0000256" key="4">
    <source>
        <dbReference type="ARBA" id="ARBA00023136"/>
    </source>
</evidence>
<dbReference type="GO" id="GO:0016020">
    <property type="term" value="C:membrane"/>
    <property type="evidence" value="ECO:0007669"/>
    <property type="project" value="UniProtKB-SubCell"/>
</dbReference>
<feature type="transmembrane region" description="Helical" evidence="5">
    <location>
        <begin position="45"/>
        <end position="65"/>
    </location>
</feature>
<reference evidence="6" key="2">
    <citation type="submission" date="2014-03" db="EMBL/GenBank/DDBJ databases">
        <title>The whipworm genome and dual-species transcriptomics of an intimate host-pathogen interaction.</title>
        <authorList>
            <person name="Foth B.J."/>
            <person name="Tsai I.J."/>
            <person name="Reid A.J."/>
            <person name="Bancroft A.J."/>
            <person name="Nichol S."/>
            <person name="Tracey A."/>
            <person name="Holroyd N."/>
            <person name="Cotton J.A."/>
            <person name="Stanley E.J."/>
            <person name="Zarowiecki M."/>
            <person name="Liu J.Z."/>
            <person name="Huckvale T."/>
            <person name="Cooper P.J."/>
            <person name="Grencis R.K."/>
            <person name="Berriman M."/>
        </authorList>
    </citation>
    <scope>NUCLEOTIDE SEQUENCE [LARGE SCALE GENOMIC DNA]</scope>
</reference>
<feature type="transmembrane region" description="Helical" evidence="5">
    <location>
        <begin position="71"/>
        <end position="90"/>
    </location>
</feature>
<keyword evidence="3 5" id="KW-1133">Transmembrane helix</keyword>
<comment type="subcellular location">
    <subcellularLocation>
        <location evidence="1 5">Membrane</location>
        <topology evidence="1 5">Multi-pass membrane protein</topology>
    </subcellularLocation>
</comment>
<evidence type="ECO:0000313" key="6">
    <source>
        <dbReference type="EMBL" id="CDW53431.1"/>
    </source>
</evidence>
<keyword evidence="7" id="KW-1185">Reference proteome</keyword>
<gene>
    <name evidence="6" type="ORF">TTRE_0000169601</name>
</gene>
<dbReference type="PANTHER" id="PTHR12859">
    <property type="entry name" value="PRA1 PROTEIN"/>
    <property type="match status" value="1"/>
</dbReference>
<comment type="similarity">
    <text evidence="5">Belongs to the PRA1 family.</text>
</comment>
<feature type="transmembrane region" description="Helical" evidence="5">
    <location>
        <begin position="102"/>
        <end position="135"/>
    </location>
</feature>
<keyword evidence="2 5" id="KW-0812">Transmembrane</keyword>
<evidence type="ECO:0000256" key="5">
    <source>
        <dbReference type="RuleBase" id="RU363107"/>
    </source>
</evidence>
<accession>A0A077Z067</accession>
<protein>
    <recommendedName>
        <fullName evidence="5">PRA1 family protein</fullName>
    </recommendedName>
</protein>
<dbReference type="PANTHER" id="PTHR12859:SF0">
    <property type="entry name" value="PRA1 FAMILY PROTEIN"/>
    <property type="match status" value="1"/>
</dbReference>
<dbReference type="EMBL" id="HG805853">
    <property type="protein sequence ID" value="CDW53431.1"/>
    <property type="molecule type" value="Genomic_DNA"/>
</dbReference>
<dbReference type="AlphaFoldDB" id="A0A077Z067"/>
<sequence length="199" mass="22658">MVGSYSDLQLSPLRSLDDFLLGTARLDWPPYNDLQRLLNRILNNLLYYQTNYFVLCLSFFLLVGLNRPNEILLGTTVLLLTLGCIAYTASTNPKVVSVKRTYPVISLITVVSILYLLVRSLHSLMFCLFALALPVLPKLRLQSRLVIFFISVIFLHASCRLRNLKNKLSNAAEELKIKKTPIGVLFDLCGIKCETFWKE</sequence>
<dbReference type="OrthoDB" id="18213at2759"/>
<name>A0A077Z067_TRITR</name>
<organism evidence="6 7">
    <name type="scientific">Trichuris trichiura</name>
    <name type="common">Whipworm</name>
    <name type="synonym">Trichocephalus trichiurus</name>
    <dbReference type="NCBI Taxonomy" id="36087"/>
    <lineage>
        <taxon>Eukaryota</taxon>
        <taxon>Metazoa</taxon>
        <taxon>Ecdysozoa</taxon>
        <taxon>Nematoda</taxon>
        <taxon>Enoplea</taxon>
        <taxon>Dorylaimia</taxon>
        <taxon>Trichinellida</taxon>
        <taxon>Trichuridae</taxon>
        <taxon>Trichuris</taxon>
    </lineage>
</organism>
<dbReference type="Pfam" id="PF03208">
    <property type="entry name" value="PRA1"/>
    <property type="match status" value="1"/>
</dbReference>